<dbReference type="InterPro" id="IPR036526">
    <property type="entry name" value="C-N_Hydrolase_sf"/>
</dbReference>
<dbReference type="EMBL" id="SWKV01000025">
    <property type="protein sequence ID" value="KAF3040451.1"/>
    <property type="molecule type" value="Genomic_DNA"/>
</dbReference>
<reference evidence="3" key="1">
    <citation type="submission" date="2019-04" db="EMBL/GenBank/DDBJ databases">
        <title>Sequencing of skin fungus with MAO and IRED activity.</title>
        <authorList>
            <person name="Marsaioli A.J."/>
            <person name="Bonatto J.M.C."/>
            <person name="Reis Junior O."/>
        </authorList>
    </citation>
    <scope>NUCLEOTIDE SEQUENCE</scope>
    <source>
        <strain evidence="3">28M1</strain>
    </source>
</reference>
<keyword evidence="4" id="KW-1185">Reference proteome</keyword>
<protein>
    <recommendedName>
        <fullName evidence="2">CN hydrolase domain-containing protein</fullName>
    </recommendedName>
</protein>
<dbReference type="PROSITE" id="PS50263">
    <property type="entry name" value="CN_HYDROLASE"/>
    <property type="match status" value="1"/>
</dbReference>
<dbReference type="OrthoDB" id="10250282at2759"/>
<evidence type="ECO:0000259" key="2">
    <source>
        <dbReference type="PROSITE" id="PS50263"/>
    </source>
</evidence>
<sequence>MSTHLPAYIENAMVVGGPEWVRLISAIQDADIYAGLSFAQKLGDNLFMSLALISPSGDELIFRQKLRPSGVERDIFSDGSIDQLKVVTSAYGRVGMLECGEHQYPSMTFAMQAQTENFHLGPFPYMGDVGDDRYLWWEGALANTGTMGHYSNLAGAYSFVPAIGHGFVVDPLAQVVASTSANASFEQSPILYHSLDTSNFNVSRTYDPDSQVSWAVLQQMNDAFPRYIPKMEGKLVPRKNVSIQALLGVK</sequence>
<comment type="similarity">
    <text evidence="1">Belongs to the carbon-nitrogen hydrolase superfamily. Nitrilase family.</text>
</comment>
<name>A0A9P5C142_9PLEO</name>
<gene>
    <name evidence="3" type="ORF">E8E12_002097</name>
</gene>
<comment type="caution">
    <text evidence="3">The sequence shown here is derived from an EMBL/GenBank/DDBJ whole genome shotgun (WGS) entry which is preliminary data.</text>
</comment>
<dbReference type="PANTHER" id="PTHR46044">
    <property type="entry name" value="NITRILASE"/>
    <property type="match status" value="1"/>
</dbReference>
<dbReference type="InterPro" id="IPR003010">
    <property type="entry name" value="C-N_Hydrolase"/>
</dbReference>
<evidence type="ECO:0000313" key="3">
    <source>
        <dbReference type="EMBL" id="KAF3040451.1"/>
    </source>
</evidence>
<dbReference type="Proteomes" id="UP000758155">
    <property type="component" value="Unassembled WGS sequence"/>
</dbReference>
<dbReference type="Pfam" id="PF00795">
    <property type="entry name" value="CN_hydrolase"/>
    <property type="match status" value="1"/>
</dbReference>
<proteinExistence type="inferred from homology"/>
<evidence type="ECO:0000313" key="4">
    <source>
        <dbReference type="Proteomes" id="UP000758155"/>
    </source>
</evidence>
<dbReference type="SUPFAM" id="SSF56317">
    <property type="entry name" value="Carbon-nitrogen hydrolase"/>
    <property type="match status" value="1"/>
</dbReference>
<dbReference type="GO" id="GO:0003824">
    <property type="term" value="F:catalytic activity"/>
    <property type="evidence" value="ECO:0007669"/>
    <property type="project" value="InterPro"/>
</dbReference>
<dbReference type="PANTHER" id="PTHR46044:SF1">
    <property type="entry name" value="CN HYDROLASE DOMAIN-CONTAINING PROTEIN"/>
    <property type="match status" value="1"/>
</dbReference>
<dbReference type="AlphaFoldDB" id="A0A9P5C142"/>
<evidence type="ECO:0000256" key="1">
    <source>
        <dbReference type="ARBA" id="ARBA00008129"/>
    </source>
</evidence>
<accession>A0A9P5C142</accession>
<organism evidence="3 4">
    <name type="scientific">Didymella heteroderae</name>
    <dbReference type="NCBI Taxonomy" id="1769908"/>
    <lineage>
        <taxon>Eukaryota</taxon>
        <taxon>Fungi</taxon>
        <taxon>Dikarya</taxon>
        <taxon>Ascomycota</taxon>
        <taxon>Pezizomycotina</taxon>
        <taxon>Dothideomycetes</taxon>
        <taxon>Pleosporomycetidae</taxon>
        <taxon>Pleosporales</taxon>
        <taxon>Pleosporineae</taxon>
        <taxon>Didymellaceae</taxon>
        <taxon>Didymella</taxon>
    </lineage>
</organism>
<dbReference type="Gene3D" id="3.60.110.10">
    <property type="entry name" value="Carbon-nitrogen hydrolase"/>
    <property type="match status" value="1"/>
</dbReference>
<dbReference type="InterPro" id="IPR044149">
    <property type="entry name" value="Nitrilases_CHs"/>
</dbReference>
<feature type="domain" description="CN hydrolase" evidence="2">
    <location>
        <begin position="1"/>
        <end position="197"/>
    </location>
</feature>